<evidence type="ECO:0000256" key="1">
    <source>
        <dbReference type="SAM" id="Coils"/>
    </source>
</evidence>
<dbReference type="Proteomes" id="UP000602057">
    <property type="component" value="Unassembled WGS sequence"/>
</dbReference>
<reference evidence="3" key="1">
    <citation type="journal article" date="2013" name="Int. J. Syst. Evol. Microbiol.">
        <title>Aestuariibaculum suncheonense gen. nov., sp. nov., a marine bacterium of the family Flavobacteriaceae isolated from a tidal flat and emended descriptions of the genera Gaetbulibacter and Tamlana.</title>
        <authorList>
            <person name="Jeong S.H."/>
            <person name="Park M.S."/>
            <person name="Jin H.M."/>
            <person name="Lee K."/>
            <person name="Park W."/>
            <person name="Jeon C.O."/>
        </authorList>
    </citation>
    <scope>NUCLEOTIDE SEQUENCE</scope>
    <source>
        <strain evidence="3">SC17</strain>
    </source>
</reference>
<keyword evidence="2" id="KW-0732">Signal</keyword>
<dbReference type="RefSeq" id="WP_188214499.1">
    <property type="nucleotide sequence ID" value="NZ_BAABGH010000004.1"/>
</dbReference>
<feature type="coiled-coil region" evidence="1">
    <location>
        <begin position="18"/>
        <end position="49"/>
    </location>
</feature>
<dbReference type="AlphaFoldDB" id="A0A8J6QDK5"/>
<evidence type="ECO:0000256" key="2">
    <source>
        <dbReference type="SAM" id="SignalP"/>
    </source>
</evidence>
<dbReference type="InterPro" id="IPR021428">
    <property type="entry name" value="DUF3078"/>
</dbReference>
<sequence length="314" mass="35289">MKQTLLILALFIGMVSINAQTKEELEAQKKEKKAEADALAAEVKAIQAKIDALPGWRIGAFGTIGGSLSNFSNWYSQGTPNNQSGNIGFTLNAYANLIQDKFFWRNALTTNLNWVKLDDKDDPNDDDSFNPTTDVFNISSLYGRNITKTLAASGLMEYRTTLLDNFNDPGYLDLGIGATWTPIENLIVVIHPLNYNFVFSSGETIYESSLGAKIVADYTRSFGAVNFKTNLSMFQSYKSNNYSNWTWTNSFSYTLWKMIGVGFDFGLRNNRQEALDYALGQYDPTAIPTQEEPTFDNLDNKLQTYYTLGLSYKF</sequence>
<reference evidence="3" key="2">
    <citation type="submission" date="2020-09" db="EMBL/GenBank/DDBJ databases">
        <authorList>
            <person name="Wu Z."/>
        </authorList>
    </citation>
    <scope>NUCLEOTIDE SEQUENCE</scope>
    <source>
        <strain evidence="3">SC17</strain>
    </source>
</reference>
<gene>
    <name evidence="3" type="ORF">ICJ84_01010</name>
</gene>
<comment type="caution">
    <text evidence="3">The sequence shown here is derived from an EMBL/GenBank/DDBJ whole genome shotgun (WGS) entry which is preliminary data.</text>
</comment>
<organism evidence="3 4">
    <name type="scientific">Aestuariibaculum suncheonense</name>
    <dbReference type="NCBI Taxonomy" id="1028745"/>
    <lineage>
        <taxon>Bacteria</taxon>
        <taxon>Pseudomonadati</taxon>
        <taxon>Bacteroidota</taxon>
        <taxon>Flavobacteriia</taxon>
        <taxon>Flavobacteriales</taxon>
        <taxon>Flavobacteriaceae</taxon>
    </lineage>
</organism>
<name>A0A8J6QDK5_9FLAO</name>
<keyword evidence="4" id="KW-1185">Reference proteome</keyword>
<dbReference type="EMBL" id="JACVXC010000001">
    <property type="protein sequence ID" value="MBD0834006.1"/>
    <property type="molecule type" value="Genomic_DNA"/>
</dbReference>
<feature type="chain" id="PRO_5035273322" evidence="2">
    <location>
        <begin position="22"/>
        <end position="314"/>
    </location>
</feature>
<protein>
    <submittedName>
        <fullName evidence="3">DUF3078 domain-containing protein</fullName>
    </submittedName>
</protein>
<evidence type="ECO:0000313" key="3">
    <source>
        <dbReference type="EMBL" id="MBD0834006.1"/>
    </source>
</evidence>
<keyword evidence="1" id="KW-0175">Coiled coil</keyword>
<proteinExistence type="predicted"/>
<accession>A0A8J6QDK5</accession>
<dbReference type="Pfam" id="PF11276">
    <property type="entry name" value="DUF3078"/>
    <property type="match status" value="1"/>
</dbReference>
<evidence type="ECO:0000313" key="4">
    <source>
        <dbReference type="Proteomes" id="UP000602057"/>
    </source>
</evidence>
<feature type="signal peptide" evidence="2">
    <location>
        <begin position="1"/>
        <end position="21"/>
    </location>
</feature>